<dbReference type="Proteomes" id="UP000053268">
    <property type="component" value="Unassembled WGS sequence"/>
</dbReference>
<keyword evidence="2" id="KW-1185">Reference proteome</keyword>
<dbReference type="EMBL" id="KQ459599">
    <property type="protein sequence ID" value="KPI94352.1"/>
    <property type="molecule type" value="Genomic_DNA"/>
</dbReference>
<dbReference type="AlphaFoldDB" id="A0A194PLZ8"/>
<reference evidence="1 2" key="1">
    <citation type="journal article" date="2015" name="Nat. Commun.">
        <title>Outbred genome sequencing and CRISPR/Cas9 gene editing in butterflies.</title>
        <authorList>
            <person name="Li X."/>
            <person name="Fan D."/>
            <person name="Zhang W."/>
            <person name="Liu G."/>
            <person name="Zhang L."/>
            <person name="Zhao L."/>
            <person name="Fang X."/>
            <person name="Chen L."/>
            <person name="Dong Y."/>
            <person name="Chen Y."/>
            <person name="Ding Y."/>
            <person name="Zhao R."/>
            <person name="Feng M."/>
            <person name="Zhu Y."/>
            <person name="Feng Y."/>
            <person name="Jiang X."/>
            <person name="Zhu D."/>
            <person name="Xiang H."/>
            <person name="Feng X."/>
            <person name="Li S."/>
            <person name="Wang J."/>
            <person name="Zhang G."/>
            <person name="Kronforst M.R."/>
            <person name="Wang W."/>
        </authorList>
    </citation>
    <scope>NUCLEOTIDE SEQUENCE [LARGE SCALE GENOMIC DNA]</scope>
    <source>
        <strain evidence="1">Ya'a_city_454_Px</strain>
        <tissue evidence="1">Whole body</tissue>
    </source>
</reference>
<proteinExistence type="predicted"/>
<accession>A0A194PLZ8</accession>
<organism evidence="1 2">
    <name type="scientific">Papilio xuthus</name>
    <name type="common">Asian swallowtail butterfly</name>
    <dbReference type="NCBI Taxonomy" id="66420"/>
    <lineage>
        <taxon>Eukaryota</taxon>
        <taxon>Metazoa</taxon>
        <taxon>Ecdysozoa</taxon>
        <taxon>Arthropoda</taxon>
        <taxon>Hexapoda</taxon>
        <taxon>Insecta</taxon>
        <taxon>Pterygota</taxon>
        <taxon>Neoptera</taxon>
        <taxon>Endopterygota</taxon>
        <taxon>Lepidoptera</taxon>
        <taxon>Glossata</taxon>
        <taxon>Ditrysia</taxon>
        <taxon>Papilionoidea</taxon>
        <taxon>Papilionidae</taxon>
        <taxon>Papilioninae</taxon>
        <taxon>Papilio</taxon>
    </lineage>
</organism>
<sequence length="56" mass="6390">MTISNILIVQQRSYGSRQQVGSASYLTLEWPRSRYSTKLKSLLYAIPYPLLIASIL</sequence>
<evidence type="ECO:0000313" key="2">
    <source>
        <dbReference type="Proteomes" id="UP000053268"/>
    </source>
</evidence>
<evidence type="ECO:0000313" key="1">
    <source>
        <dbReference type="EMBL" id="KPI94352.1"/>
    </source>
</evidence>
<protein>
    <submittedName>
        <fullName evidence="1">Uncharacterized protein</fullName>
    </submittedName>
</protein>
<gene>
    <name evidence="1" type="ORF">RR46_04420</name>
</gene>
<name>A0A194PLZ8_PAPXU</name>